<dbReference type="InterPro" id="IPR027396">
    <property type="entry name" value="DsrEFH-like"/>
</dbReference>
<dbReference type="AlphaFoldDB" id="A0A7X8TTP3"/>
<protein>
    <recommendedName>
        <fullName evidence="4">Protein TusC homolog</fullName>
    </recommendedName>
</protein>
<name>A0A7X8TTP3_9VIBR</name>
<keyword evidence="6" id="KW-1185">Reference proteome</keyword>
<dbReference type="PANTHER" id="PTHR38780">
    <property type="entry name" value="PROTEIN TUSC"/>
    <property type="match status" value="1"/>
</dbReference>
<dbReference type="Proteomes" id="UP000535589">
    <property type="component" value="Unassembled WGS sequence"/>
</dbReference>
<evidence type="ECO:0000256" key="2">
    <source>
        <dbReference type="ARBA" id="ARBA00004496"/>
    </source>
</evidence>
<dbReference type="GO" id="GO:0016740">
    <property type="term" value="F:transferase activity"/>
    <property type="evidence" value="ECO:0007669"/>
    <property type="project" value="UniProtKB-KW"/>
</dbReference>
<dbReference type="NCBIfam" id="TIGR03010">
    <property type="entry name" value="sulf_tusC_dsrF"/>
    <property type="match status" value="1"/>
</dbReference>
<dbReference type="Pfam" id="PF02635">
    <property type="entry name" value="DsrE"/>
    <property type="match status" value="1"/>
</dbReference>
<dbReference type="EMBL" id="JABAIK010000026">
    <property type="protein sequence ID" value="NLS14654.1"/>
    <property type="molecule type" value="Genomic_DNA"/>
</dbReference>
<comment type="caution">
    <text evidence="5">The sequence shown here is derived from an EMBL/GenBank/DDBJ whole genome shotgun (WGS) entry which is preliminary data.</text>
</comment>
<evidence type="ECO:0000313" key="5">
    <source>
        <dbReference type="EMBL" id="NLS14654.1"/>
    </source>
</evidence>
<comment type="similarity">
    <text evidence="3">Belongs to the DsrF/TusC family.</text>
</comment>
<proteinExistence type="inferred from homology"/>
<dbReference type="SUPFAM" id="SSF75169">
    <property type="entry name" value="DsrEFH-like"/>
    <property type="match status" value="1"/>
</dbReference>
<evidence type="ECO:0000256" key="1">
    <source>
        <dbReference type="ARBA" id="ARBA00002850"/>
    </source>
</evidence>
<dbReference type="NCBIfam" id="NF001238">
    <property type="entry name" value="PRK00211.1"/>
    <property type="match status" value="1"/>
</dbReference>
<keyword evidence="5" id="KW-0808">Transferase</keyword>
<dbReference type="Gene3D" id="3.40.1260.10">
    <property type="entry name" value="DsrEFH-like"/>
    <property type="match status" value="1"/>
</dbReference>
<gene>
    <name evidence="5" type="primary">tusC</name>
    <name evidence="5" type="ORF">HGP28_17480</name>
</gene>
<comment type="function">
    <text evidence="1">Could be part of a sulfur-relay system.</text>
</comment>
<dbReference type="PANTHER" id="PTHR38780:SF1">
    <property type="entry name" value="PROTEIN TUSC"/>
    <property type="match status" value="1"/>
</dbReference>
<dbReference type="InterPro" id="IPR003787">
    <property type="entry name" value="Sulphur_relay_DsrE/F-like"/>
</dbReference>
<evidence type="ECO:0000256" key="4">
    <source>
        <dbReference type="ARBA" id="ARBA00017149"/>
    </source>
</evidence>
<dbReference type="GO" id="GO:0005737">
    <property type="term" value="C:cytoplasm"/>
    <property type="evidence" value="ECO:0007669"/>
    <property type="project" value="UniProtKB-SubCell"/>
</dbReference>
<accession>A0A7X8TTP3</accession>
<sequence length="126" mass="13566">MDTRQSGAVLSVTFVFTSSPHDSAAGREGVDAVLAASAYSEDIQVIFIGDGVLQLLKGQQPQGILSKDYAPMFKLFELYDIECVYVARRSLDELGVAQADLVCDASLLDDEALQVAFGRASKVLTF</sequence>
<reference evidence="5 6" key="1">
    <citation type="submission" date="2020-04" db="EMBL/GenBank/DDBJ databases">
        <title>Vibrio sp. SM6, a novel species isolated from seawater.</title>
        <authorList>
            <person name="Wang X."/>
        </authorList>
    </citation>
    <scope>NUCLEOTIDE SEQUENCE [LARGE SCALE GENOMIC DNA]</scope>
    <source>
        <strain evidence="5 6">SM6</strain>
    </source>
</reference>
<evidence type="ECO:0000256" key="3">
    <source>
        <dbReference type="ARBA" id="ARBA00005996"/>
    </source>
</evidence>
<evidence type="ECO:0000313" key="6">
    <source>
        <dbReference type="Proteomes" id="UP000535589"/>
    </source>
</evidence>
<dbReference type="InterPro" id="IPR017462">
    <property type="entry name" value="Sulphur_relay_TusC/DsrF"/>
</dbReference>
<organism evidence="5 6">
    <name type="scientific">Vibrio agarilyticus</name>
    <dbReference type="NCBI Taxonomy" id="2726741"/>
    <lineage>
        <taxon>Bacteria</taxon>
        <taxon>Pseudomonadati</taxon>
        <taxon>Pseudomonadota</taxon>
        <taxon>Gammaproteobacteria</taxon>
        <taxon>Vibrionales</taxon>
        <taxon>Vibrionaceae</taxon>
        <taxon>Vibrio</taxon>
    </lineage>
</organism>
<comment type="subcellular location">
    <subcellularLocation>
        <location evidence="2">Cytoplasm</location>
    </subcellularLocation>
</comment>